<feature type="transmembrane region" description="Helical" evidence="9">
    <location>
        <begin position="477"/>
        <end position="499"/>
    </location>
</feature>
<evidence type="ECO:0000256" key="9">
    <source>
        <dbReference type="SAM" id="Phobius"/>
    </source>
</evidence>
<dbReference type="PANTHER" id="PTHR48041">
    <property type="entry name" value="ABC TRANSPORTER G FAMILY MEMBER 28"/>
    <property type="match status" value="1"/>
</dbReference>
<evidence type="ECO:0000313" key="11">
    <source>
        <dbReference type="EMBL" id="KAL0103651.1"/>
    </source>
</evidence>
<dbReference type="SUPFAM" id="SSF52540">
    <property type="entry name" value="P-loop containing nucleoside triphosphate hydrolases"/>
    <property type="match status" value="1"/>
</dbReference>
<gene>
    <name evidence="11" type="ORF">PUN28_017728</name>
</gene>
<comment type="subcellular location">
    <subcellularLocation>
        <location evidence="1">Membrane</location>
        <topology evidence="1">Multi-pass membrane protein</topology>
    </subcellularLocation>
</comment>
<dbReference type="GO" id="GO:0016887">
    <property type="term" value="F:ATP hydrolysis activity"/>
    <property type="evidence" value="ECO:0007669"/>
    <property type="project" value="InterPro"/>
</dbReference>
<keyword evidence="4 9" id="KW-0812">Transmembrane</keyword>
<evidence type="ECO:0000256" key="7">
    <source>
        <dbReference type="ARBA" id="ARBA00022989"/>
    </source>
</evidence>
<evidence type="ECO:0000256" key="8">
    <source>
        <dbReference type="ARBA" id="ARBA00023136"/>
    </source>
</evidence>
<comment type="caution">
    <text evidence="11">The sequence shown here is derived from an EMBL/GenBank/DDBJ whole genome shotgun (WGS) entry which is preliminary data.</text>
</comment>
<protein>
    <recommendedName>
        <fullName evidence="10">ABC transporter domain-containing protein</fullName>
    </recommendedName>
</protein>
<dbReference type="PROSITE" id="PS50893">
    <property type="entry name" value="ABC_TRANSPORTER_2"/>
    <property type="match status" value="1"/>
</dbReference>
<dbReference type="GO" id="GO:0140359">
    <property type="term" value="F:ABC-type transporter activity"/>
    <property type="evidence" value="ECO:0007669"/>
    <property type="project" value="InterPro"/>
</dbReference>
<dbReference type="GO" id="GO:0005886">
    <property type="term" value="C:plasma membrane"/>
    <property type="evidence" value="ECO:0007669"/>
    <property type="project" value="TreeGrafter"/>
</dbReference>
<comment type="similarity">
    <text evidence="2">Belongs to the ABC transporter superfamily. ABCG family. Eye pigment precursor importer (TC 3.A.1.204) subfamily.</text>
</comment>
<organism evidence="11 12">
    <name type="scientific">Cardiocondyla obscurior</name>
    <dbReference type="NCBI Taxonomy" id="286306"/>
    <lineage>
        <taxon>Eukaryota</taxon>
        <taxon>Metazoa</taxon>
        <taxon>Ecdysozoa</taxon>
        <taxon>Arthropoda</taxon>
        <taxon>Hexapoda</taxon>
        <taxon>Insecta</taxon>
        <taxon>Pterygota</taxon>
        <taxon>Neoptera</taxon>
        <taxon>Endopterygota</taxon>
        <taxon>Hymenoptera</taxon>
        <taxon>Apocrita</taxon>
        <taxon>Aculeata</taxon>
        <taxon>Formicoidea</taxon>
        <taxon>Formicidae</taxon>
        <taxon>Myrmicinae</taxon>
        <taxon>Cardiocondyla</taxon>
    </lineage>
</organism>
<evidence type="ECO:0000256" key="5">
    <source>
        <dbReference type="ARBA" id="ARBA00022741"/>
    </source>
</evidence>
<dbReference type="InterPro" id="IPR003593">
    <property type="entry name" value="AAA+_ATPase"/>
</dbReference>
<dbReference type="InterPro" id="IPR003439">
    <property type="entry name" value="ABC_transporter-like_ATP-bd"/>
</dbReference>
<evidence type="ECO:0000259" key="10">
    <source>
        <dbReference type="PROSITE" id="PS50893"/>
    </source>
</evidence>
<evidence type="ECO:0000256" key="4">
    <source>
        <dbReference type="ARBA" id="ARBA00022692"/>
    </source>
</evidence>
<name>A0AAW2EN42_9HYME</name>
<feature type="transmembrane region" description="Helical" evidence="9">
    <location>
        <begin position="528"/>
        <end position="545"/>
    </location>
</feature>
<dbReference type="CDD" id="cd03213">
    <property type="entry name" value="ABCG_EPDR"/>
    <property type="match status" value="1"/>
</dbReference>
<feature type="transmembrane region" description="Helical" evidence="9">
    <location>
        <begin position="447"/>
        <end position="465"/>
    </location>
</feature>
<evidence type="ECO:0000256" key="3">
    <source>
        <dbReference type="ARBA" id="ARBA00022448"/>
    </source>
</evidence>
<reference evidence="11 12" key="1">
    <citation type="submission" date="2023-03" db="EMBL/GenBank/DDBJ databases">
        <title>High recombination rates correlate with genetic variation in Cardiocondyla obscurior ants.</title>
        <authorList>
            <person name="Errbii M."/>
        </authorList>
    </citation>
    <scope>NUCLEOTIDE SEQUENCE [LARGE SCALE GENOMIC DNA]</scope>
    <source>
        <strain evidence="11">Alpha-2009</strain>
        <tissue evidence="11">Whole body</tissue>
    </source>
</reference>
<keyword evidence="5" id="KW-0547">Nucleotide-binding</keyword>
<keyword evidence="6" id="KW-0067">ATP-binding</keyword>
<dbReference type="AlphaFoldDB" id="A0AAW2EN42"/>
<feature type="transmembrane region" description="Helical" evidence="9">
    <location>
        <begin position="391"/>
        <end position="411"/>
    </location>
</feature>
<evidence type="ECO:0000256" key="2">
    <source>
        <dbReference type="ARBA" id="ARBA00005814"/>
    </source>
</evidence>
<keyword evidence="12" id="KW-1185">Reference proteome</keyword>
<dbReference type="InterPro" id="IPR017871">
    <property type="entry name" value="ABC_transporter-like_CS"/>
</dbReference>
<accession>A0AAW2EN42</accession>
<evidence type="ECO:0000256" key="1">
    <source>
        <dbReference type="ARBA" id="ARBA00004141"/>
    </source>
</evidence>
<keyword evidence="7 9" id="KW-1133">Transmembrane helix</keyword>
<dbReference type="Gene3D" id="3.40.50.300">
    <property type="entry name" value="P-loop containing nucleotide triphosphate hydrolases"/>
    <property type="match status" value="1"/>
</dbReference>
<dbReference type="Pfam" id="PF00005">
    <property type="entry name" value="ABC_tran"/>
    <property type="match status" value="1"/>
</dbReference>
<dbReference type="SMART" id="SM00382">
    <property type="entry name" value="AAA"/>
    <property type="match status" value="1"/>
</dbReference>
<dbReference type="EMBL" id="JADYXP020000021">
    <property type="protein sequence ID" value="KAL0103651.1"/>
    <property type="molecule type" value="Genomic_DNA"/>
</dbReference>
<dbReference type="PROSITE" id="PS00211">
    <property type="entry name" value="ABC_TRANSPORTER_1"/>
    <property type="match status" value="1"/>
</dbReference>
<proteinExistence type="inferred from homology"/>
<dbReference type="InterPro" id="IPR050352">
    <property type="entry name" value="ABCG_transporters"/>
</dbReference>
<dbReference type="InterPro" id="IPR027417">
    <property type="entry name" value="P-loop_NTPase"/>
</dbReference>
<feature type="transmembrane region" description="Helical" evidence="9">
    <location>
        <begin position="585"/>
        <end position="612"/>
    </location>
</feature>
<feature type="transmembrane region" description="Helical" evidence="9">
    <location>
        <begin position="505"/>
        <end position="523"/>
    </location>
</feature>
<dbReference type="Proteomes" id="UP001430953">
    <property type="component" value="Unassembled WGS sequence"/>
</dbReference>
<dbReference type="InterPro" id="IPR013525">
    <property type="entry name" value="ABC2_TM"/>
</dbReference>
<feature type="transmembrane region" description="Helical" evidence="9">
    <location>
        <begin position="367"/>
        <end position="384"/>
    </location>
</feature>
<evidence type="ECO:0000256" key="6">
    <source>
        <dbReference type="ARBA" id="ARBA00022840"/>
    </source>
</evidence>
<dbReference type="PANTHER" id="PTHR48041:SF118">
    <property type="entry name" value="ATP-BINDING CASSETTE TRANSPORTER (ABC TRANSPORTER) FAMILY G MEMBER 16"/>
    <property type="match status" value="1"/>
</dbReference>
<keyword evidence="8 9" id="KW-0472">Membrane</keyword>
<dbReference type="GO" id="GO:0005524">
    <property type="term" value="F:ATP binding"/>
    <property type="evidence" value="ECO:0007669"/>
    <property type="project" value="UniProtKB-KW"/>
</dbReference>
<feature type="domain" description="ABC transporter" evidence="10">
    <location>
        <begin position="37"/>
        <end position="274"/>
    </location>
</feature>
<evidence type="ECO:0000313" key="12">
    <source>
        <dbReference type="Proteomes" id="UP001430953"/>
    </source>
</evidence>
<dbReference type="Pfam" id="PF01061">
    <property type="entry name" value="ABC2_membrane"/>
    <property type="match status" value="1"/>
</dbReference>
<keyword evidence="3" id="KW-0813">Transport</keyword>
<sequence>MSNCSECYEVLDGDSCRIRLQEMDKLMGPEKSRSLCIEFSDLCYSVHHKGSKKMILDNVLGHFEPGKITAIIGPSGAGKTTLLKIIAGKRLADVTGTFTINGVEWDIRTFRKQMCYVPQQFDLLPFLTTKETLYIATRLKLSVNQNEDAISSVVDDIAENLSLSNCLNTLASKLSGGERKRLSIGVEIITNPSVLLLDEPTSGLDSVASNQLVNMLHNLARENCTVICAIHQPSSPMISLFDNIMVLNRGKCMYCGPKSEILKTYEIAGYNYPSFYNIAEFVLEVITEQRNGDLENLHKVCRVEYEKLRQRNKNEKANFKQKFEADDIDTLTKSIIPKKSTWQQQKILLFRSLICIKRDNTLTKLRFAAHVVNGLLLGTVFYNFGNDAEKVLSNMACLFFFMLFLFFANAMPAVQMFPTETTVFLQEHLNNWYSLRSYYSVKILTDLPMQILCASSFLFIAYYMTGQPMEYYRMLQMWSVCLLITILGQTVGILTGAAFGTQTGFFLIPAVTTPLLLFAGYFLKLREMLIYLQPLSTVSFFRYTYEGMLQAIYLNRPNLSCTEIYCFFQSPSKILSIMDVPTVPFHAILIILASWIICLHIFTYAVLCWRIYYAKK</sequence>